<evidence type="ECO:0000313" key="3">
    <source>
        <dbReference type="Proteomes" id="UP000574761"/>
    </source>
</evidence>
<dbReference type="SUPFAM" id="SSF53448">
    <property type="entry name" value="Nucleotide-diphospho-sugar transferases"/>
    <property type="match status" value="1"/>
</dbReference>
<dbReference type="PANTHER" id="PTHR22916">
    <property type="entry name" value="GLYCOSYLTRANSFERASE"/>
    <property type="match status" value="1"/>
</dbReference>
<feature type="domain" description="Glycosyltransferase 2-like" evidence="1">
    <location>
        <begin position="7"/>
        <end position="174"/>
    </location>
</feature>
<dbReference type="Proteomes" id="UP000574761">
    <property type="component" value="Unassembled WGS sequence"/>
</dbReference>
<dbReference type="InterPro" id="IPR029044">
    <property type="entry name" value="Nucleotide-diphossugar_trans"/>
</dbReference>
<dbReference type="EMBL" id="JACIEE010000002">
    <property type="protein sequence ID" value="MBB3975690.1"/>
    <property type="molecule type" value="Genomic_DNA"/>
</dbReference>
<protein>
    <submittedName>
        <fullName evidence="2">Glycosyltransferase involved in cell wall biosynthesis</fullName>
    </submittedName>
</protein>
<accession>A0A7W6D7K1</accession>
<dbReference type="CDD" id="cd00761">
    <property type="entry name" value="Glyco_tranf_GTA_type"/>
    <property type="match status" value="1"/>
</dbReference>
<name>A0A7W6D7K1_9HYPH</name>
<dbReference type="Gene3D" id="3.90.550.10">
    <property type="entry name" value="Spore Coat Polysaccharide Biosynthesis Protein SpsA, Chain A"/>
    <property type="match status" value="1"/>
</dbReference>
<gene>
    <name evidence="2" type="ORF">GGQ64_000877</name>
</gene>
<dbReference type="RefSeq" id="WP_183799630.1">
    <property type="nucleotide sequence ID" value="NZ_JACIEE010000002.1"/>
</dbReference>
<evidence type="ECO:0000259" key="1">
    <source>
        <dbReference type="Pfam" id="PF00535"/>
    </source>
</evidence>
<evidence type="ECO:0000313" key="2">
    <source>
        <dbReference type="EMBL" id="MBB3975690.1"/>
    </source>
</evidence>
<sequence length="416" mass="46606">MNDVKLSICIPTYNRAPYLRHLLESFLKEKSLGFSYELVISDNASTDETGAVVEAFAAQGLPIRYVRREVNGGGWPNLANAFQNAAGLYAMYLADDDLLAFDGLRATIEYLDANPAVVVCHAPWHLHDAVTGKDERLFYSVDKPRRFEQRKFGPLLAFILDGHVFPEIAVYRTEVLRAVIVPREFCYWAFSYLAQALDMGAVAFLDKPFYRSVTNSPIALHREQMGHEETMTAWDRYRGGLEYLIYLGERRGQLDLSGDRRMKLAQACGEFTAIRMSVAMRLWAARKEFVKAYELYTRICLAGLDKHPDVQRLKEQLPVMASLQVLARKVNATSGLRYLVLDGFPDPQTVTRVLHELGLDASIEVVAMPEEGPVAGMVDAAAVVTSTSARRELLVKQGFRSGLVFSEADLVRGIVV</sequence>
<reference evidence="2 3" key="1">
    <citation type="submission" date="2020-08" db="EMBL/GenBank/DDBJ databases">
        <title>Genomic Encyclopedia of Type Strains, Phase IV (KMG-IV): sequencing the most valuable type-strain genomes for metagenomic binning, comparative biology and taxonomic classification.</title>
        <authorList>
            <person name="Goeker M."/>
        </authorList>
    </citation>
    <scope>NUCLEOTIDE SEQUENCE [LARGE SCALE GENOMIC DNA]</scope>
    <source>
        <strain evidence="2 3">DSM 100211</strain>
    </source>
</reference>
<dbReference type="Pfam" id="PF00535">
    <property type="entry name" value="Glycos_transf_2"/>
    <property type="match status" value="1"/>
</dbReference>
<dbReference type="AlphaFoldDB" id="A0A7W6D7K1"/>
<proteinExistence type="predicted"/>
<comment type="caution">
    <text evidence="2">The sequence shown here is derived from an EMBL/GenBank/DDBJ whole genome shotgun (WGS) entry which is preliminary data.</text>
</comment>
<dbReference type="GO" id="GO:0016758">
    <property type="term" value="F:hexosyltransferase activity"/>
    <property type="evidence" value="ECO:0007669"/>
    <property type="project" value="UniProtKB-ARBA"/>
</dbReference>
<keyword evidence="2" id="KW-0808">Transferase</keyword>
<dbReference type="PANTHER" id="PTHR22916:SF3">
    <property type="entry name" value="UDP-GLCNAC:BETAGAL BETA-1,3-N-ACETYLGLUCOSAMINYLTRANSFERASE-LIKE PROTEIN 1"/>
    <property type="match status" value="1"/>
</dbReference>
<dbReference type="InterPro" id="IPR001173">
    <property type="entry name" value="Glyco_trans_2-like"/>
</dbReference>
<organism evidence="2 3">
    <name type="scientific">Mycoplana azooxidifex</name>
    <dbReference type="NCBI Taxonomy" id="1636188"/>
    <lineage>
        <taxon>Bacteria</taxon>
        <taxon>Pseudomonadati</taxon>
        <taxon>Pseudomonadota</taxon>
        <taxon>Alphaproteobacteria</taxon>
        <taxon>Hyphomicrobiales</taxon>
        <taxon>Rhizobiaceae</taxon>
        <taxon>Mycoplana</taxon>
    </lineage>
</organism>
<keyword evidence="3" id="KW-1185">Reference proteome</keyword>